<dbReference type="EMBL" id="DYVX01000010">
    <property type="protein sequence ID" value="HJF91029.1"/>
    <property type="molecule type" value="Genomic_DNA"/>
</dbReference>
<accession>A0A921LB36</accession>
<evidence type="ECO:0000313" key="2">
    <source>
        <dbReference type="Proteomes" id="UP000717835"/>
    </source>
</evidence>
<dbReference type="PANTHER" id="PTHR48100">
    <property type="entry name" value="BROAD-SPECIFICITY PHOSPHATASE YOR283W-RELATED"/>
    <property type="match status" value="1"/>
</dbReference>
<dbReference type="Gene3D" id="3.40.50.1240">
    <property type="entry name" value="Phosphoglycerate mutase-like"/>
    <property type="match status" value="1"/>
</dbReference>
<proteinExistence type="predicted"/>
<reference evidence="1" key="2">
    <citation type="submission" date="2021-09" db="EMBL/GenBank/DDBJ databases">
        <authorList>
            <person name="Gilroy R."/>
        </authorList>
    </citation>
    <scope>NUCLEOTIDE SEQUENCE</scope>
    <source>
        <strain evidence="1">CHK55-1828</strain>
    </source>
</reference>
<reference evidence="1" key="1">
    <citation type="journal article" date="2021" name="PeerJ">
        <title>Extensive microbial diversity within the chicken gut microbiome revealed by metagenomics and culture.</title>
        <authorList>
            <person name="Gilroy R."/>
            <person name="Ravi A."/>
            <person name="Getino M."/>
            <person name="Pursley I."/>
            <person name="Horton D.L."/>
            <person name="Alikhan N.F."/>
            <person name="Baker D."/>
            <person name="Gharbi K."/>
            <person name="Hall N."/>
            <person name="Watson M."/>
            <person name="Adriaenssens E.M."/>
            <person name="Foster-Nyarko E."/>
            <person name="Jarju S."/>
            <person name="Secka A."/>
            <person name="Antonio M."/>
            <person name="Oren A."/>
            <person name="Chaudhuri R.R."/>
            <person name="La Ragione R."/>
            <person name="Hildebrand F."/>
            <person name="Pallen M.J."/>
        </authorList>
    </citation>
    <scope>NUCLEOTIDE SEQUENCE</scope>
    <source>
        <strain evidence="1">CHK55-1828</strain>
    </source>
</reference>
<dbReference type="CDD" id="cd07067">
    <property type="entry name" value="HP_PGM_like"/>
    <property type="match status" value="1"/>
</dbReference>
<dbReference type="Pfam" id="PF00300">
    <property type="entry name" value="His_Phos_1"/>
    <property type="match status" value="1"/>
</dbReference>
<dbReference type="InterPro" id="IPR050275">
    <property type="entry name" value="PGM_Phosphatase"/>
</dbReference>
<sequence length="180" mass="20349">MELILIRHTSVDVPPGVCYGQTDVPLKSTFEQEAETTLANLNGILSDGKMPDHTYTSPLTRCVRLAEYCGYPDAERDRRIMEINFGAWEMKPFDHNNDPRLQEWYADYLNVAATGGESFAMQYERVSHFLDELKQKPWQRVLLFAHGGVLICAQIYAGLIKADEAFSSLTPYGGIIRVTV</sequence>
<dbReference type="InterPro" id="IPR013078">
    <property type="entry name" value="His_Pase_superF_clade-1"/>
</dbReference>
<dbReference type="OrthoDB" id="9782128at2"/>
<comment type="caution">
    <text evidence="1">The sequence shown here is derived from an EMBL/GenBank/DDBJ whole genome shotgun (WGS) entry which is preliminary data.</text>
</comment>
<dbReference type="InterPro" id="IPR029033">
    <property type="entry name" value="His_PPase_superfam"/>
</dbReference>
<protein>
    <submittedName>
        <fullName evidence="1">Alpha-ribazole phosphatase family protein</fullName>
    </submittedName>
</protein>
<dbReference type="SMART" id="SM00855">
    <property type="entry name" value="PGAM"/>
    <property type="match status" value="1"/>
</dbReference>
<organism evidence="1 2">
    <name type="scientific">Mediterranea massiliensis</name>
    <dbReference type="NCBI Taxonomy" id="1841865"/>
    <lineage>
        <taxon>Bacteria</taxon>
        <taxon>Pseudomonadati</taxon>
        <taxon>Bacteroidota</taxon>
        <taxon>Bacteroidia</taxon>
        <taxon>Bacteroidales</taxon>
        <taxon>Bacteroidaceae</taxon>
        <taxon>Mediterranea</taxon>
    </lineage>
</organism>
<gene>
    <name evidence="1" type="ORF">K8W02_01380</name>
</gene>
<dbReference type="GO" id="GO:0016791">
    <property type="term" value="F:phosphatase activity"/>
    <property type="evidence" value="ECO:0007669"/>
    <property type="project" value="TreeGrafter"/>
</dbReference>
<dbReference type="RefSeq" id="WP_072545647.1">
    <property type="nucleotide sequence ID" value="NZ_DYVX01000010.1"/>
</dbReference>
<dbReference type="AlphaFoldDB" id="A0A921LB36"/>
<evidence type="ECO:0000313" key="1">
    <source>
        <dbReference type="EMBL" id="HJF91029.1"/>
    </source>
</evidence>
<name>A0A921LB36_9BACT</name>
<dbReference type="SUPFAM" id="SSF53254">
    <property type="entry name" value="Phosphoglycerate mutase-like"/>
    <property type="match status" value="1"/>
</dbReference>
<dbReference type="Proteomes" id="UP000717835">
    <property type="component" value="Unassembled WGS sequence"/>
</dbReference>